<dbReference type="PANTHER" id="PTHR12161">
    <property type="entry name" value="IST1 FAMILY MEMBER"/>
    <property type="match status" value="1"/>
</dbReference>
<sequence>MFGANHLKLKSNLKLAIQRLKLLEKKKTENARKNTKEIADYIQNNKIDRAKIKAEFIIRDDYMVEGMEIVEMYCDLLLARFGLVESMKELDLGLYECVASIIWAAPRLESECTELRIIANELERKYGKEFAQMCRSNKCEKVNERLMIKMSEQAPGDLLVEKYLVEIAKSHNVLYQPDPNLSIRDPDFFFPSNNEHKNDGSSNGSAGGFSQPPMASEPSPMVNQQASYIGFHQTPAVLRSKNENKTEPKDFREEFSFPNVPDGNPGVGNLSSDYDDLTSRFERLKKNLLNKFCSIEKNGILIYLKKNYEEL</sequence>
<evidence type="ECO:0000313" key="7">
    <source>
        <dbReference type="EMBL" id="RNA12216.1"/>
    </source>
</evidence>
<dbReference type="AlphaFoldDB" id="A0A3M7QL94"/>
<dbReference type="FunFam" id="1.20.1260.60:FF:000002">
    <property type="entry name" value="Vacuolar protein sorting-associated protein IST1"/>
    <property type="match status" value="1"/>
</dbReference>
<evidence type="ECO:0000256" key="6">
    <source>
        <dbReference type="SAM" id="MobiDB-lite"/>
    </source>
</evidence>
<comment type="function">
    <text evidence="4">ESCRT-III-like protein involved in cytokinesis, nuclear envelope reassembly and endosomal tubulation. Is required for efficient abscission during cytokinesis. Involved in recruiting VPS4A and/or VPS4B to the midbody of dividing cells. During late anaphase, involved in nuclear envelope reassembly and mitotic spindle disassembly together with the ESCRT-III complex: IST1 acts by mediating the recruitment of SPAST to the nuclear membrane, leading to microtubule severing. Recruited to the reforming nuclear envelope (NE) during anaphase by LEMD2. Regulates early endosomal tubulation together with the ESCRT-III complex by mediating the recruitment of SPAST.</text>
</comment>
<keyword evidence="8" id="KW-1185">Reference proteome</keyword>
<organism evidence="7 8">
    <name type="scientific">Brachionus plicatilis</name>
    <name type="common">Marine rotifer</name>
    <name type="synonym">Brachionus muelleri</name>
    <dbReference type="NCBI Taxonomy" id="10195"/>
    <lineage>
        <taxon>Eukaryota</taxon>
        <taxon>Metazoa</taxon>
        <taxon>Spiralia</taxon>
        <taxon>Gnathifera</taxon>
        <taxon>Rotifera</taxon>
        <taxon>Eurotatoria</taxon>
        <taxon>Monogononta</taxon>
        <taxon>Pseudotrocha</taxon>
        <taxon>Ploima</taxon>
        <taxon>Brachionidae</taxon>
        <taxon>Brachionus</taxon>
    </lineage>
</organism>
<dbReference type="Pfam" id="PF03398">
    <property type="entry name" value="Ist1"/>
    <property type="match status" value="1"/>
</dbReference>
<evidence type="ECO:0000256" key="1">
    <source>
        <dbReference type="ARBA" id="ARBA00005536"/>
    </source>
</evidence>
<evidence type="ECO:0000256" key="4">
    <source>
        <dbReference type="ARBA" id="ARBA00046124"/>
    </source>
</evidence>
<evidence type="ECO:0000256" key="3">
    <source>
        <dbReference type="ARBA" id="ARBA00032374"/>
    </source>
</evidence>
<dbReference type="InterPro" id="IPR042277">
    <property type="entry name" value="IST1-like"/>
</dbReference>
<dbReference type="Gene3D" id="1.20.1260.60">
    <property type="entry name" value="Vacuolar protein sorting-associated protein Ist1"/>
    <property type="match status" value="1"/>
</dbReference>
<dbReference type="EMBL" id="REGN01005746">
    <property type="protein sequence ID" value="RNA12216.1"/>
    <property type="molecule type" value="Genomic_DNA"/>
</dbReference>
<dbReference type="STRING" id="10195.A0A3M7QL94"/>
<comment type="caution">
    <text evidence="7">The sequence shown here is derived from an EMBL/GenBank/DDBJ whole genome shotgun (WGS) entry which is preliminary data.</text>
</comment>
<dbReference type="OrthoDB" id="29853at2759"/>
<gene>
    <name evidence="7" type="ORF">BpHYR1_029939</name>
</gene>
<name>A0A3M7QL94_BRAPC</name>
<comment type="subunit">
    <text evidence="5">Interacts with CHMP1A, CHMP1B, VPS4A and VTA1. Interacts with SPAST, STAMBP, and USP8. May interact with VPS37B. May associate with the ESCRT-I complex. Interacts with MITD1, in competition with VSP4. Interacts with SPART (via MIT domain); leading to the recruitment of SPART to midbodies. Interacts with SPAST.</text>
</comment>
<reference evidence="7 8" key="1">
    <citation type="journal article" date="2018" name="Sci. Rep.">
        <title>Genomic signatures of local adaptation to the degree of environmental predictability in rotifers.</title>
        <authorList>
            <person name="Franch-Gras L."/>
            <person name="Hahn C."/>
            <person name="Garcia-Roger E.M."/>
            <person name="Carmona M.J."/>
            <person name="Serra M."/>
            <person name="Gomez A."/>
        </authorList>
    </citation>
    <scope>NUCLEOTIDE SEQUENCE [LARGE SCALE GENOMIC DNA]</scope>
    <source>
        <strain evidence="7">HYR1</strain>
    </source>
</reference>
<dbReference type="InterPro" id="IPR005061">
    <property type="entry name" value="Ist1"/>
</dbReference>
<accession>A0A3M7QL94</accession>
<proteinExistence type="inferred from homology"/>
<protein>
    <recommendedName>
        <fullName evidence="2">IST1 homolog</fullName>
    </recommendedName>
    <alternativeName>
        <fullName evidence="3">Charged multivesicular body protein 8</fullName>
    </alternativeName>
</protein>
<feature type="region of interest" description="Disordered" evidence="6">
    <location>
        <begin position="188"/>
        <end position="221"/>
    </location>
</feature>
<evidence type="ECO:0000256" key="2">
    <source>
        <dbReference type="ARBA" id="ARBA00014513"/>
    </source>
</evidence>
<evidence type="ECO:0000256" key="5">
    <source>
        <dbReference type="ARBA" id="ARBA00046920"/>
    </source>
</evidence>
<dbReference type="PANTHER" id="PTHR12161:SF5">
    <property type="entry name" value="IST1 HOMOLOG"/>
    <property type="match status" value="1"/>
</dbReference>
<dbReference type="GO" id="GO:0015031">
    <property type="term" value="P:protein transport"/>
    <property type="evidence" value="ECO:0007669"/>
    <property type="project" value="InterPro"/>
</dbReference>
<dbReference type="Proteomes" id="UP000276133">
    <property type="component" value="Unassembled WGS sequence"/>
</dbReference>
<comment type="similarity">
    <text evidence="1">Belongs to the IST1 family.</text>
</comment>
<evidence type="ECO:0000313" key="8">
    <source>
        <dbReference type="Proteomes" id="UP000276133"/>
    </source>
</evidence>